<sequence length="275" mass="27992">MTDHTLRALGLDAVPVLAPLAYPGRPVPGPGLLCDEELLPLRADGGPVGGWAVGGRGAGLDAVLRDAGVAGTDERLPVLAVGSNACPAQVRHKLVLAGLPVAVPMSPLRVRGIAAGVSAHISLAGYVSASPYGSGVSVATLAVGWLDADQLAAVDATEPHYHRVTVDGDAFPMTLPGGTRLPSAALYVHRHGVLALDGRTPLTARDQPALLRRLLGASDALRALLGPDPDAWVATVAADPAARAAGAEVFRREGWLLRPSGLPTLAGTGPPWIAS</sequence>
<dbReference type="Proteomes" id="UP001198565">
    <property type="component" value="Unassembled WGS sequence"/>
</dbReference>
<protein>
    <submittedName>
        <fullName evidence="1">Uncharacterized protein</fullName>
    </submittedName>
</protein>
<keyword evidence="2" id="KW-1185">Reference proteome</keyword>
<gene>
    <name evidence="1" type="ORF">K7472_28105</name>
</gene>
<organism evidence="1 2">
    <name type="scientific">Streptantibioticus parmotrematis</name>
    <dbReference type="NCBI Taxonomy" id="2873249"/>
    <lineage>
        <taxon>Bacteria</taxon>
        <taxon>Bacillati</taxon>
        <taxon>Actinomycetota</taxon>
        <taxon>Actinomycetes</taxon>
        <taxon>Kitasatosporales</taxon>
        <taxon>Streptomycetaceae</taxon>
        <taxon>Streptantibioticus</taxon>
    </lineage>
</organism>
<reference evidence="1 2" key="1">
    <citation type="submission" date="2021-08" db="EMBL/GenBank/DDBJ databases">
        <title>Streptomyces sp. PTM05 isolated from lichen.</title>
        <authorList>
            <person name="Somphong A."/>
            <person name="Phongsopitanun W."/>
            <person name="Tanasupawat S."/>
        </authorList>
    </citation>
    <scope>NUCLEOTIDE SEQUENCE [LARGE SCALE GENOMIC DNA]</scope>
    <source>
        <strain evidence="1 2">Ptm05</strain>
    </source>
</reference>
<dbReference type="RefSeq" id="WP_222981387.1">
    <property type="nucleotide sequence ID" value="NZ_JAINVZ010000027.1"/>
</dbReference>
<accession>A0ABS7R0I4</accession>
<evidence type="ECO:0000313" key="2">
    <source>
        <dbReference type="Proteomes" id="UP001198565"/>
    </source>
</evidence>
<dbReference type="EMBL" id="JAINVZ010000027">
    <property type="protein sequence ID" value="MBY8888678.1"/>
    <property type="molecule type" value="Genomic_DNA"/>
</dbReference>
<evidence type="ECO:0000313" key="1">
    <source>
        <dbReference type="EMBL" id="MBY8888678.1"/>
    </source>
</evidence>
<name>A0ABS7R0I4_9ACTN</name>
<comment type="caution">
    <text evidence="1">The sequence shown here is derived from an EMBL/GenBank/DDBJ whole genome shotgun (WGS) entry which is preliminary data.</text>
</comment>
<proteinExistence type="predicted"/>